<organism evidence="1 2">
    <name type="scientific">Muricoccus nepalensis</name>
    <dbReference type="NCBI Taxonomy" id="1854500"/>
    <lineage>
        <taxon>Bacteria</taxon>
        <taxon>Pseudomonadati</taxon>
        <taxon>Pseudomonadota</taxon>
        <taxon>Alphaproteobacteria</taxon>
        <taxon>Acetobacterales</taxon>
        <taxon>Roseomonadaceae</taxon>
        <taxon>Muricoccus</taxon>
    </lineage>
</organism>
<name>A0A502FJD2_9PROT</name>
<dbReference type="Proteomes" id="UP000317078">
    <property type="component" value="Unassembled WGS sequence"/>
</dbReference>
<dbReference type="OrthoDB" id="7238576at2"/>
<gene>
    <name evidence="1" type="ORF">EAH89_21490</name>
</gene>
<sequence length="312" mass="35530">MVQGGPDKLTEVERRRLERLERTLKHRRGRRAPAVMPSRLARTSAFAPRQQGLSNAADFSRVYVVPGQSVVEVRGRELGTRHRDMLMALFRLRARRVEATTPQGEKFVFCQTTTSWRELLAASGLQSHVNNLLTCLRVLEELRTTSVRVFRGSYEDYQSASARGRLAGAGWSDALIGKIEWAGATLDARLTVEYGEWVRRTLEERHLVAVDADVYFRLASDHARCWWPYIDSQPAYTWISIETLAQLAGRDYSELTTRQRVKLREEARQALDDMVRAGGLTSWSTEQVGSGRAKSYRYRYERAAGPQAKLPL</sequence>
<dbReference type="EMBL" id="RCZP01000029">
    <property type="protein sequence ID" value="TPG49286.1"/>
    <property type="molecule type" value="Genomic_DNA"/>
</dbReference>
<evidence type="ECO:0000313" key="1">
    <source>
        <dbReference type="EMBL" id="TPG49286.1"/>
    </source>
</evidence>
<keyword evidence="2" id="KW-1185">Reference proteome</keyword>
<accession>A0A502FJD2</accession>
<comment type="caution">
    <text evidence="1">The sequence shown here is derived from an EMBL/GenBank/DDBJ whole genome shotgun (WGS) entry which is preliminary data.</text>
</comment>
<protein>
    <submittedName>
        <fullName evidence="1">Uncharacterized protein</fullName>
    </submittedName>
</protein>
<reference evidence="1 2" key="1">
    <citation type="journal article" date="2019" name="Environ. Microbiol.">
        <title>Species interactions and distinct microbial communities in high Arctic permafrost affected cryosols are associated with the CH4 and CO2 gas fluxes.</title>
        <authorList>
            <person name="Altshuler I."/>
            <person name="Hamel J."/>
            <person name="Turney S."/>
            <person name="Magnuson E."/>
            <person name="Levesque R."/>
            <person name="Greer C."/>
            <person name="Whyte L.G."/>
        </authorList>
    </citation>
    <scope>NUCLEOTIDE SEQUENCE [LARGE SCALE GENOMIC DNA]</scope>
    <source>
        <strain evidence="1 2">S9.3B</strain>
    </source>
</reference>
<proteinExistence type="predicted"/>
<dbReference type="AlphaFoldDB" id="A0A502FJD2"/>
<evidence type="ECO:0000313" key="2">
    <source>
        <dbReference type="Proteomes" id="UP000317078"/>
    </source>
</evidence>